<dbReference type="Proteomes" id="UP000249417">
    <property type="component" value="Unassembled WGS sequence"/>
</dbReference>
<evidence type="ECO:0000313" key="2">
    <source>
        <dbReference type="Proteomes" id="UP000249417"/>
    </source>
</evidence>
<sequence length="93" mass="10521">MTNILNFPDRMKAIAAQTEMKKPAVIELYWVKNNEACVMSCSDPQRIYRQMESLAERKIPAAAYENGWPVGYVGPGPNTRAGGRFQAFYYLNA</sequence>
<dbReference type="EMBL" id="QFQB01000002">
    <property type="protein sequence ID" value="PZQ48865.1"/>
    <property type="molecule type" value="Genomic_DNA"/>
</dbReference>
<dbReference type="AlphaFoldDB" id="A0A2W5NDQ1"/>
<organism evidence="1 2">
    <name type="scientific">Micavibrio aeruginosavorus</name>
    <dbReference type="NCBI Taxonomy" id="349221"/>
    <lineage>
        <taxon>Bacteria</taxon>
        <taxon>Pseudomonadati</taxon>
        <taxon>Bdellovibrionota</taxon>
        <taxon>Bdellovibrionia</taxon>
        <taxon>Bdellovibrionales</taxon>
        <taxon>Pseudobdellovibrionaceae</taxon>
        <taxon>Micavibrio</taxon>
    </lineage>
</organism>
<evidence type="ECO:0000313" key="1">
    <source>
        <dbReference type="EMBL" id="PZQ48865.1"/>
    </source>
</evidence>
<reference evidence="1 2" key="1">
    <citation type="submission" date="2017-08" db="EMBL/GenBank/DDBJ databases">
        <title>Infants hospitalized years apart are colonized by the same room-sourced microbial strains.</title>
        <authorList>
            <person name="Brooks B."/>
            <person name="Olm M.R."/>
            <person name="Firek B.A."/>
            <person name="Baker R."/>
            <person name="Thomas B.C."/>
            <person name="Morowitz M.J."/>
            <person name="Banfield J.F."/>
        </authorList>
    </citation>
    <scope>NUCLEOTIDE SEQUENCE [LARGE SCALE GENOMIC DNA]</scope>
    <source>
        <strain evidence="1">S2_005_002_R2_29</strain>
    </source>
</reference>
<gene>
    <name evidence="1" type="ORF">DI551_00610</name>
</gene>
<comment type="caution">
    <text evidence="1">The sequence shown here is derived from an EMBL/GenBank/DDBJ whole genome shotgun (WGS) entry which is preliminary data.</text>
</comment>
<name>A0A2W5NDQ1_9BACT</name>
<accession>A0A2W5NDQ1</accession>
<proteinExistence type="predicted"/>
<protein>
    <submittedName>
        <fullName evidence="1">Uncharacterized protein</fullName>
    </submittedName>
</protein>